<accession>A0AAJ3DJV7</accession>
<dbReference type="GO" id="GO:0046306">
    <property type="term" value="P:alkanesulfonate catabolic process"/>
    <property type="evidence" value="ECO:0007669"/>
    <property type="project" value="TreeGrafter"/>
</dbReference>
<name>A0AAJ3DJV7_9ACTN</name>
<dbReference type="InterPro" id="IPR050172">
    <property type="entry name" value="SsuD_RutA_monooxygenase"/>
</dbReference>
<keyword evidence="4" id="KW-0503">Monooxygenase</keyword>
<feature type="domain" description="Luciferase-like" evidence="5">
    <location>
        <begin position="16"/>
        <end position="237"/>
    </location>
</feature>
<evidence type="ECO:0000313" key="6">
    <source>
        <dbReference type="EMBL" id="NES29344.1"/>
    </source>
</evidence>
<evidence type="ECO:0000256" key="1">
    <source>
        <dbReference type="ARBA" id="ARBA00022630"/>
    </source>
</evidence>
<dbReference type="AlphaFoldDB" id="A0AAJ3DJV7"/>
<evidence type="ECO:0000313" key="7">
    <source>
        <dbReference type="EMBL" id="QGL48680.1"/>
    </source>
</evidence>
<dbReference type="PANTHER" id="PTHR42847">
    <property type="entry name" value="ALKANESULFONATE MONOOXYGENASE"/>
    <property type="match status" value="1"/>
</dbReference>
<evidence type="ECO:0000313" key="9">
    <source>
        <dbReference type="Proteomes" id="UP000477779"/>
    </source>
</evidence>
<dbReference type="GO" id="GO:0008726">
    <property type="term" value="F:alkanesulfonate monooxygenase activity"/>
    <property type="evidence" value="ECO:0007669"/>
    <property type="project" value="TreeGrafter"/>
</dbReference>
<keyword evidence="1" id="KW-0285">Flavoprotein</keyword>
<dbReference type="EMBL" id="JAAHBZ010000006">
    <property type="protein sequence ID" value="NES29344.1"/>
    <property type="molecule type" value="Genomic_DNA"/>
</dbReference>
<sequence>MPRYAVGLPNVGPFADARILVDLAVAAEEQGWDGVFLWDHVLYHQADWPLMNSVVVASAIAARTSRIRLGVLMTALPRRRVQTVARETVTLDTLSGGRLVFGAGIGSMDIEYAAFGENPDLRGRGRRLDESLTQLTDLWSGQDVPMPSGERVRMLPTPVQQPRIPVWCAGRWPNRPGFRRAARWDGVVATFADAGRTVPVPVEDFADAVQFVASERGSLDGFEVGLEGWTSPDNAPEVIAPYVAAGLTWWIEAMGWWRGGVDDARHRILAGPPG</sequence>
<protein>
    <submittedName>
        <fullName evidence="6">LLM class flavin-dependent oxidoreductase</fullName>
    </submittedName>
</protein>
<dbReference type="SUPFAM" id="SSF51679">
    <property type="entry name" value="Bacterial luciferase-like"/>
    <property type="match status" value="1"/>
</dbReference>
<evidence type="ECO:0000256" key="3">
    <source>
        <dbReference type="ARBA" id="ARBA00023002"/>
    </source>
</evidence>
<reference evidence="6 9" key="2">
    <citation type="submission" date="2020-02" db="EMBL/GenBank/DDBJ databases">
        <title>WGS of Micromonospora spp. isolated from hot spring.</title>
        <authorList>
            <person name="Thawai C."/>
        </authorList>
    </citation>
    <scope>NUCLEOTIDE SEQUENCE [LARGE SCALE GENOMIC DNA]</scope>
    <source>
        <strain evidence="6 9">TMS7</strain>
    </source>
</reference>
<dbReference type="Proteomes" id="UP000477779">
    <property type="component" value="Unassembled WGS sequence"/>
</dbReference>
<dbReference type="PANTHER" id="PTHR42847:SF4">
    <property type="entry name" value="ALKANESULFONATE MONOOXYGENASE-RELATED"/>
    <property type="match status" value="1"/>
</dbReference>
<dbReference type="Proteomes" id="UP000402241">
    <property type="component" value="Chromosome"/>
</dbReference>
<keyword evidence="2" id="KW-0288">FMN</keyword>
<dbReference type="InterPro" id="IPR011251">
    <property type="entry name" value="Luciferase-like_dom"/>
</dbReference>
<keyword evidence="8" id="KW-1185">Reference proteome</keyword>
<keyword evidence="3" id="KW-0560">Oxidoreductase</keyword>
<proteinExistence type="predicted"/>
<reference evidence="7 8" key="1">
    <citation type="submission" date="2019-10" db="EMBL/GenBank/DDBJ databases">
        <title>Genome Sequence of Micromonospora terminaliae DSM 101760.</title>
        <authorList>
            <person name="Guo L."/>
        </authorList>
    </citation>
    <scope>NUCLEOTIDE SEQUENCE [LARGE SCALE GENOMIC DNA]</scope>
    <source>
        <strain evidence="7 8">DSM 101760</strain>
    </source>
</reference>
<dbReference type="Pfam" id="PF00296">
    <property type="entry name" value="Bac_luciferase"/>
    <property type="match status" value="1"/>
</dbReference>
<dbReference type="RefSeq" id="WP_154227978.1">
    <property type="nucleotide sequence ID" value="NZ_CP045309.1"/>
</dbReference>
<evidence type="ECO:0000259" key="5">
    <source>
        <dbReference type="Pfam" id="PF00296"/>
    </source>
</evidence>
<evidence type="ECO:0000256" key="2">
    <source>
        <dbReference type="ARBA" id="ARBA00022643"/>
    </source>
</evidence>
<dbReference type="InterPro" id="IPR036661">
    <property type="entry name" value="Luciferase-like_sf"/>
</dbReference>
<evidence type="ECO:0000256" key="4">
    <source>
        <dbReference type="ARBA" id="ARBA00023033"/>
    </source>
</evidence>
<dbReference type="Gene3D" id="3.20.20.30">
    <property type="entry name" value="Luciferase-like domain"/>
    <property type="match status" value="1"/>
</dbReference>
<evidence type="ECO:0000313" key="8">
    <source>
        <dbReference type="Proteomes" id="UP000402241"/>
    </source>
</evidence>
<organism evidence="6 9">
    <name type="scientific">Micromonospora terminaliae</name>
    <dbReference type="NCBI Taxonomy" id="1914461"/>
    <lineage>
        <taxon>Bacteria</taxon>
        <taxon>Bacillati</taxon>
        <taxon>Actinomycetota</taxon>
        <taxon>Actinomycetes</taxon>
        <taxon>Micromonosporales</taxon>
        <taxon>Micromonosporaceae</taxon>
        <taxon>Micromonospora</taxon>
    </lineage>
</organism>
<dbReference type="EMBL" id="CP045309">
    <property type="protein sequence ID" value="QGL48680.1"/>
    <property type="molecule type" value="Genomic_DNA"/>
</dbReference>
<gene>
    <name evidence="6" type="ORF">G3561_17555</name>
    <name evidence="7" type="ORF">GCE86_17620</name>
</gene>